<evidence type="ECO:0000313" key="6">
    <source>
        <dbReference type="Proteomes" id="UP000276776"/>
    </source>
</evidence>
<proteinExistence type="predicted"/>
<keyword evidence="6" id="KW-1185">Reference proteome</keyword>
<dbReference type="GO" id="GO:0004866">
    <property type="term" value="F:endopeptidase inhibitor activity"/>
    <property type="evidence" value="ECO:0007669"/>
    <property type="project" value="InterPro"/>
</dbReference>
<gene>
    <name evidence="5" type="ORF">TCLT_LOCUS8747</name>
</gene>
<keyword evidence="1" id="KW-0732">Signal</keyword>
<dbReference type="Gene3D" id="6.20.50.160">
    <property type="match status" value="1"/>
</dbReference>
<feature type="domain" description="Alpha-2-macroglobulin" evidence="4">
    <location>
        <begin position="460"/>
        <end position="552"/>
    </location>
</feature>
<reference evidence="7" key="1">
    <citation type="submission" date="2016-04" db="UniProtKB">
        <authorList>
            <consortium name="WormBaseParasite"/>
        </authorList>
    </citation>
    <scope>IDENTIFICATION</scope>
</reference>
<dbReference type="Pfam" id="PF07703">
    <property type="entry name" value="A2M_BRD"/>
    <property type="match status" value="1"/>
</dbReference>
<dbReference type="Pfam" id="PF00207">
    <property type="entry name" value="A2M"/>
    <property type="match status" value="1"/>
</dbReference>
<evidence type="ECO:0000259" key="4">
    <source>
        <dbReference type="SMART" id="SM01360"/>
    </source>
</evidence>
<sequence>MVENNEQFNSGQWSERVRINQCMDEEISTSTDSIKLIAEVLEQGTGQRVKSYVQIENNLAGFELIPVRPGLYRGLSSIPILIKVIDRRLTKVQDVIVDVRCVSTDKTQSITLNSYEGKTESFLIIPFTPNLYEHNCRVLLLQARRKIGRRLSRAITLMLPSLDHSQILQDWVKWSPSSLANSVTYRVGEKFRASVPVHLATKLNYLVVCQGETIAEAGHARDDGEITFETTAAMVPYCVLYVFSVNEAVQIDMILFLVEPSCQNLLSVSKELLTTNHNVTIAVTAPSNSLALLSAVDIRILELMQKYASHSTSKYWDWSVSKREVSAQAFFLGLIDTRLLNNEIKETCEEAGVLMLQHLKTCPNFMESTSALSDLCLQSFILSCERLSSPTSTSKVCDRKTGRGCSVDNTGEIKLSAAHMHWLMAGSSKRIQTRLDDSVFEVIRRQTDLSSVIRQYFPEVWLFSDFHLGSSGKLNKTFQVPDTVTQWFVQSSIWTPGNLAICYSAPSTVTVEKKFFMDINLPKHVYVNESVTAHVSVFADKLENEMTFSVCMAGLDRHVCGDVGAYGERGQPAYNRIYLTPIMNTSAKEFALRFLRVGKTEVVFTLKEEISYPGRYHCNIGKTYDAVKLIVTVDKRADIEEHFKRLILNPLKPLNRLTRPLQKSSHMLLSSEDEIEDAKKNIIDYSEYRSEHEPQKLYTNISINLPDTESVHSITIELSQFLSDALITDSIMQNEISSRLDSRWKRSTVSGHESFLTDIISSLASNLYHFKSLHFLDEYAYQKSESFDDTIGSLMSAMLTFSSCRGSNSRLCAFSNYRNRNHSHQESFFLTALSTSLLCEASVDERIICPLLTYLLNKITANVENLQDSTDNFLNPMDFMTVKDKYWLVLAMINQISFDCATYQCVRNDRAWISIRRSFFNLSDSATLDVRTMAALAYMAPRSVSSIMRIKMYSIVKDGMLPYWVAGRMLSDGSILTKLRSRFSNLLGRRISKSGDLLANSLGLLAFVSRGVEPIFPTIELDLLADWIYEQLSDNIQLPSAVDAYFANRAIYEYRVHKTKRTNGTKQDKVTIICKNCKQMIHNVTARSSLFNLPVTVRNITLITEGVTKVRTGIRIWAAKRMRMRRGLEQNDFYPCIISVAQYLRNPGIIQQIVCLKISTPVIESLEVTHGLFTGFTSSNKQFRLLENSTIYGVRIGDQITVSSYAVHFVLVNLKPNVPICYELGLTEPKNIYEPDQLAPVAITLRHPFFGIAGQELLVYTERYKRSTLEEAIDMVCWDRTCSCAEASCAVRCSQCHSINRTHLQNELCSENTFGSTVEVENYSTQKLHSSEYFVIDVSLKHWKQKDMKSSIRKPDRIEVWLRTCNIRCPEPKVGDTYYFSGNINGMVMDYETSIHYVLRDEDRWELASEECGHLFSYLITSRPC</sequence>
<dbReference type="OrthoDB" id="9998011at2759"/>
<dbReference type="WBParaSite" id="TCLT_0000875801-mRNA-1">
    <property type="protein sequence ID" value="TCLT_0000875801-mRNA-1"/>
    <property type="gene ID" value="TCLT_0000875801"/>
</dbReference>
<dbReference type="SMART" id="SM01360">
    <property type="entry name" value="A2M"/>
    <property type="match status" value="1"/>
</dbReference>
<dbReference type="InterPro" id="IPR008993">
    <property type="entry name" value="TIMP-like_OB-fold"/>
</dbReference>
<reference evidence="5 6" key="2">
    <citation type="submission" date="2018-11" db="EMBL/GenBank/DDBJ databases">
        <authorList>
            <consortium name="Pathogen Informatics"/>
        </authorList>
    </citation>
    <scope>NUCLEOTIDE SEQUENCE [LARGE SCALE GENOMIC DNA]</scope>
</reference>
<name>A0A158RCS8_THECL</name>
<evidence type="ECO:0000259" key="3">
    <source>
        <dbReference type="SMART" id="SM01359"/>
    </source>
</evidence>
<dbReference type="Gene3D" id="2.60.40.1930">
    <property type="match status" value="1"/>
</dbReference>
<dbReference type="SMART" id="SM01359">
    <property type="entry name" value="A2M_N_2"/>
    <property type="match status" value="1"/>
</dbReference>
<accession>A0A158RCS8</accession>
<evidence type="ECO:0000256" key="1">
    <source>
        <dbReference type="ARBA" id="ARBA00022729"/>
    </source>
</evidence>
<dbReference type="STRING" id="103827.A0A158RCS8"/>
<dbReference type="OMA" id="IDMVCWD"/>
<dbReference type="PANTHER" id="PTHR11412">
    <property type="entry name" value="MACROGLOBULIN / COMPLEMENT"/>
    <property type="match status" value="1"/>
</dbReference>
<dbReference type="InterPro" id="IPR001599">
    <property type="entry name" value="Macroglobln_a2"/>
</dbReference>
<dbReference type="InterPro" id="IPR011625">
    <property type="entry name" value="A2M_N_BRD"/>
</dbReference>
<dbReference type="Gene3D" id="2.20.130.20">
    <property type="match status" value="1"/>
</dbReference>
<dbReference type="PANTHER" id="PTHR11412:SF136">
    <property type="entry name" value="CD109 ANTIGEN"/>
    <property type="match status" value="1"/>
</dbReference>
<dbReference type="EMBL" id="UYYF01004677">
    <property type="protein sequence ID" value="VDN06328.1"/>
    <property type="molecule type" value="Genomic_DNA"/>
</dbReference>
<dbReference type="Proteomes" id="UP000276776">
    <property type="component" value="Unassembled WGS sequence"/>
</dbReference>
<feature type="domain" description="Alpha-2-macroglobulin bait region" evidence="3">
    <location>
        <begin position="172"/>
        <end position="303"/>
    </location>
</feature>
<organism evidence="7">
    <name type="scientific">Thelazia callipaeda</name>
    <name type="common">Oriental eyeworm</name>
    <name type="synonym">Parasitic nematode</name>
    <dbReference type="NCBI Taxonomy" id="103827"/>
    <lineage>
        <taxon>Eukaryota</taxon>
        <taxon>Metazoa</taxon>
        <taxon>Ecdysozoa</taxon>
        <taxon>Nematoda</taxon>
        <taxon>Chromadorea</taxon>
        <taxon>Rhabditida</taxon>
        <taxon>Spirurina</taxon>
        <taxon>Spiruromorpha</taxon>
        <taxon>Thelazioidea</taxon>
        <taxon>Thelaziidae</taxon>
        <taxon>Thelazia</taxon>
    </lineage>
</organism>
<evidence type="ECO:0000313" key="5">
    <source>
        <dbReference type="EMBL" id="VDN06328.1"/>
    </source>
</evidence>
<protein>
    <submittedName>
        <fullName evidence="7">A2M domain-containing protein</fullName>
    </submittedName>
</protein>
<evidence type="ECO:0000256" key="2">
    <source>
        <dbReference type="ARBA" id="ARBA00022966"/>
    </source>
</evidence>
<dbReference type="Gene3D" id="2.40.50.120">
    <property type="match status" value="1"/>
</dbReference>
<evidence type="ECO:0000313" key="7">
    <source>
        <dbReference type="WBParaSite" id="TCLT_0000875801-mRNA-1"/>
    </source>
</evidence>
<dbReference type="InterPro" id="IPR050473">
    <property type="entry name" value="A2M/Complement_sys"/>
</dbReference>
<keyword evidence="2" id="KW-0882">Thioester bond</keyword>